<dbReference type="EMBL" id="NHYD01001949">
    <property type="protein sequence ID" value="PPQ89049.1"/>
    <property type="molecule type" value="Genomic_DNA"/>
</dbReference>
<feature type="compositionally biased region" description="Acidic residues" evidence="1">
    <location>
        <begin position="46"/>
        <end position="55"/>
    </location>
</feature>
<feature type="compositionally biased region" description="Basic and acidic residues" evidence="1">
    <location>
        <begin position="81"/>
        <end position="91"/>
    </location>
</feature>
<accession>A0A409XE29</accession>
<gene>
    <name evidence="2" type="ORF">CVT25_006709</name>
</gene>
<proteinExistence type="predicted"/>
<evidence type="ECO:0000313" key="2">
    <source>
        <dbReference type="EMBL" id="PPQ89049.1"/>
    </source>
</evidence>
<feature type="compositionally biased region" description="Basic residues" evidence="1">
    <location>
        <begin position="1"/>
        <end position="12"/>
    </location>
</feature>
<dbReference type="OrthoDB" id="2969099at2759"/>
<sequence length="169" mass="19062">MGKDKRNSKKRQLSTSASEGASPFKIRDSVKSTKKQKQMQISDPGDYMEVDDEDSNSGLQSNIRKPNPPVKPTYKQSGRPSKRDQKSRTDPIPDDQNMAASQFLQPVTPPQKVDKKDTSMNQYTPWTAQAVQFSMQTSIWQIDVDEEPPRQPRHGATNSSEMRPLNAVI</sequence>
<protein>
    <submittedName>
        <fullName evidence="2">Uncharacterized protein</fullName>
    </submittedName>
</protein>
<dbReference type="InParanoid" id="A0A409XE29"/>
<feature type="region of interest" description="Disordered" evidence="1">
    <location>
        <begin position="145"/>
        <end position="169"/>
    </location>
</feature>
<organism evidence="2 3">
    <name type="scientific">Psilocybe cyanescens</name>
    <dbReference type="NCBI Taxonomy" id="93625"/>
    <lineage>
        <taxon>Eukaryota</taxon>
        <taxon>Fungi</taxon>
        <taxon>Dikarya</taxon>
        <taxon>Basidiomycota</taxon>
        <taxon>Agaricomycotina</taxon>
        <taxon>Agaricomycetes</taxon>
        <taxon>Agaricomycetidae</taxon>
        <taxon>Agaricales</taxon>
        <taxon>Agaricineae</taxon>
        <taxon>Strophariaceae</taxon>
        <taxon>Psilocybe</taxon>
    </lineage>
</organism>
<comment type="caution">
    <text evidence="2">The sequence shown here is derived from an EMBL/GenBank/DDBJ whole genome shotgun (WGS) entry which is preliminary data.</text>
</comment>
<evidence type="ECO:0000256" key="1">
    <source>
        <dbReference type="SAM" id="MobiDB-lite"/>
    </source>
</evidence>
<dbReference type="Proteomes" id="UP000283269">
    <property type="component" value="Unassembled WGS sequence"/>
</dbReference>
<keyword evidence="3" id="KW-1185">Reference proteome</keyword>
<name>A0A409XE29_PSICY</name>
<reference evidence="2 3" key="1">
    <citation type="journal article" date="2018" name="Evol. Lett.">
        <title>Horizontal gene cluster transfer increased hallucinogenic mushroom diversity.</title>
        <authorList>
            <person name="Reynolds H.T."/>
            <person name="Vijayakumar V."/>
            <person name="Gluck-Thaler E."/>
            <person name="Korotkin H.B."/>
            <person name="Matheny P.B."/>
            <person name="Slot J.C."/>
        </authorList>
    </citation>
    <scope>NUCLEOTIDE SEQUENCE [LARGE SCALE GENOMIC DNA]</scope>
    <source>
        <strain evidence="2 3">2631</strain>
    </source>
</reference>
<evidence type="ECO:0000313" key="3">
    <source>
        <dbReference type="Proteomes" id="UP000283269"/>
    </source>
</evidence>
<feature type="region of interest" description="Disordered" evidence="1">
    <location>
        <begin position="1"/>
        <end position="121"/>
    </location>
</feature>
<dbReference type="AlphaFoldDB" id="A0A409XE29"/>